<accession>A0A1L2ZMN1</accession>
<proteinExistence type="inferred from homology"/>
<dbReference type="InterPro" id="IPR029044">
    <property type="entry name" value="Nucleotide-diphossugar_trans"/>
</dbReference>
<dbReference type="Proteomes" id="UP000183530">
    <property type="component" value="Chromosome"/>
</dbReference>
<keyword evidence="3" id="KW-0328">Glycosyltransferase</keyword>
<dbReference type="CDD" id="cd00761">
    <property type="entry name" value="Glyco_tranf_GTA_type"/>
    <property type="match status" value="1"/>
</dbReference>
<evidence type="ECO:0000256" key="2">
    <source>
        <dbReference type="ARBA" id="ARBA00006739"/>
    </source>
</evidence>
<dbReference type="EMBL" id="CP018135">
    <property type="protein sequence ID" value="APF40460.1"/>
    <property type="molecule type" value="Genomic_DNA"/>
</dbReference>
<dbReference type="PANTHER" id="PTHR43179:SF12">
    <property type="entry name" value="GALACTOFURANOSYLTRANSFERASE GLFT2"/>
    <property type="match status" value="1"/>
</dbReference>
<organism evidence="6 7">
    <name type="scientific">Neomicrococcus aestuarii</name>
    <dbReference type="NCBI Taxonomy" id="556325"/>
    <lineage>
        <taxon>Bacteria</taxon>
        <taxon>Bacillati</taxon>
        <taxon>Actinomycetota</taxon>
        <taxon>Actinomycetes</taxon>
        <taxon>Micrococcales</taxon>
        <taxon>Micrococcaceae</taxon>
        <taxon>Neomicrococcus</taxon>
    </lineage>
</organism>
<dbReference type="InterPro" id="IPR001173">
    <property type="entry name" value="Glyco_trans_2-like"/>
</dbReference>
<evidence type="ECO:0000313" key="7">
    <source>
        <dbReference type="Proteomes" id="UP000183530"/>
    </source>
</evidence>
<evidence type="ECO:0000259" key="5">
    <source>
        <dbReference type="Pfam" id="PF00535"/>
    </source>
</evidence>
<sequence length="313" mass="34654">MEPSASVVVPTRGGRFRLPILIEALSKQTTENFETIFVIDGDVDGSAEFLESSAVSDLLPNVRVIEFPENRGRSAALNAGHHTANGDILIRCDDDLEPAANYVSAHIRRHAQRQQGIIGLYKNQFPSTPYADAYGRDADRLFSEEAFASPLDKQWRYWAGNVSIDREIWREVGEYDLAYKKYGWEDVDYGFRIQKAGYPVVIAPELTTTHHVAAVTTRIRSLRALHSGAAREVFVEIHGEDVLGTHTSQGSWNRLVEIVSTLSTEKSMAMSSSVVDSLLPSLPKYVGKKLVALMVEGAGRAGVKYPARAKSKF</sequence>
<dbReference type="GO" id="GO:0016757">
    <property type="term" value="F:glycosyltransferase activity"/>
    <property type="evidence" value="ECO:0007669"/>
    <property type="project" value="UniProtKB-KW"/>
</dbReference>
<reference evidence="6 7" key="1">
    <citation type="submission" date="2016-11" db="EMBL/GenBank/DDBJ databases">
        <title>Genome sequencing of Zhihengliuella aestuarii B18 antagonistic to Plasmodiophora brassicae.</title>
        <authorList>
            <person name="Luo Y."/>
        </authorList>
    </citation>
    <scope>NUCLEOTIDE SEQUENCE [LARGE SCALE GENOMIC DNA]</scope>
    <source>
        <strain evidence="6 7">B18</strain>
    </source>
</reference>
<dbReference type="AlphaFoldDB" id="A0A1L2ZMN1"/>
<evidence type="ECO:0000313" key="6">
    <source>
        <dbReference type="EMBL" id="APF40460.1"/>
    </source>
</evidence>
<evidence type="ECO:0000256" key="1">
    <source>
        <dbReference type="ARBA" id="ARBA00004776"/>
    </source>
</evidence>
<evidence type="ECO:0000256" key="4">
    <source>
        <dbReference type="ARBA" id="ARBA00022679"/>
    </source>
</evidence>
<dbReference type="SUPFAM" id="SSF53448">
    <property type="entry name" value="Nucleotide-diphospho-sugar transferases"/>
    <property type="match status" value="1"/>
</dbReference>
<name>A0A1L2ZMN1_9MICC</name>
<comment type="similarity">
    <text evidence="2">Belongs to the glycosyltransferase 2 family.</text>
</comment>
<dbReference type="STRING" id="556325.BHE16_04860"/>
<dbReference type="KEGG" id="nae:BHE16_04860"/>
<protein>
    <recommendedName>
        <fullName evidence="5">Glycosyltransferase 2-like domain-containing protein</fullName>
    </recommendedName>
</protein>
<feature type="domain" description="Glycosyltransferase 2-like" evidence="5">
    <location>
        <begin position="6"/>
        <end position="123"/>
    </location>
</feature>
<gene>
    <name evidence="6" type="ORF">BHE16_04860</name>
</gene>
<keyword evidence="4" id="KW-0808">Transferase</keyword>
<comment type="pathway">
    <text evidence="1">Cell wall biogenesis; cell wall polysaccharide biosynthesis.</text>
</comment>
<dbReference type="PANTHER" id="PTHR43179">
    <property type="entry name" value="RHAMNOSYLTRANSFERASE WBBL"/>
    <property type="match status" value="1"/>
</dbReference>
<evidence type="ECO:0000256" key="3">
    <source>
        <dbReference type="ARBA" id="ARBA00022676"/>
    </source>
</evidence>
<dbReference type="Pfam" id="PF00535">
    <property type="entry name" value="Glycos_transf_2"/>
    <property type="match status" value="1"/>
</dbReference>
<dbReference type="Gene3D" id="3.90.550.10">
    <property type="entry name" value="Spore Coat Polysaccharide Biosynthesis Protein SpsA, Chain A"/>
    <property type="match status" value="1"/>
</dbReference>
<keyword evidence="7" id="KW-1185">Reference proteome</keyword>